<dbReference type="AlphaFoldDB" id="A0ABD1ZZX8"/>
<gene>
    <name evidence="1" type="ORF">V1478_016460</name>
</gene>
<keyword evidence="2" id="KW-1185">Reference proteome</keyword>
<name>A0ABD1ZZX8_VESSQ</name>
<organism evidence="1 2">
    <name type="scientific">Vespula squamosa</name>
    <name type="common">Southern yellow jacket</name>
    <name type="synonym">Wasp</name>
    <dbReference type="NCBI Taxonomy" id="30214"/>
    <lineage>
        <taxon>Eukaryota</taxon>
        <taxon>Metazoa</taxon>
        <taxon>Ecdysozoa</taxon>
        <taxon>Arthropoda</taxon>
        <taxon>Hexapoda</taxon>
        <taxon>Insecta</taxon>
        <taxon>Pterygota</taxon>
        <taxon>Neoptera</taxon>
        <taxon>Endopterygota</taxon>
        <taxon>Hymenoptera</taxon>
        <taxon>Apocrita</taxon>
        <taxon>Aculeata</taxon>
        <taxon>Vespoidea</taxon>
        <taxon>Vespidae</taxon>
        <taxon>Vespinae</taxon>
        <taxon>Vespula</taxon>
    </lineage>
</organism>
<proteinExistence type="predicted"/>
<comment type="caution">
    <text evidence="1">The sequence shown here is derived from an EMBL/GenBank/DDBJ whole genome shotgun (WGS) entry which is preliminary data.</text>
</comment>
<protein>
    <submittedName>
        <fullName evidence="1">Uncharacterized protein</fullName>
    </submittedName>
</protein>
<sequence length="148" mass="17451">MNSVVRSSSEVFSLLEKLKRRSRDWNKNQCITEEDFNQLRCRPTSFSTSYESSTLNFDLNRGPVFWSHRRTSEVFFAIDDSYRIFYSRHEAEKRLYAEEAPTIYVAQEGNYQAIELFSKVQKNPSRMVLSHVLILPCCHSKCSYIIIM</sequence>
<dbReference type="EMBL" id="JAUDFV010000157">
    <property type="protein sequence ID" value="KAL2713903.1"/>
    <property type="molecule type" value="Genomic_DNA"/>
</dbReference>
<evidence type="ECO:0000313" key="1">
    <source>
        <dbReference type="EMBL" id="KAL2713903.1"/>
    </source>
</evidence>
<dbReference type="Proteomes" id="UP001607302">
    <property type="component" value="Unassembled WGS sequence"/>
</dbReference>
<accession>A0ABD1ZZX8</accession>
<reference evidence="1 2" key="1">
    <citation type="journal article" date="2024" name="Ann. Entomol. Soc. Am.">
        <title>Genomic analyses of the southern and eastern yellowjacket wasps (Hymenoptera: Vespidae) reveal evolutionary signatures of social life.</title>
        <authorList>
            <person name="Catto M.A."/>
            <person name="Caine P.B."/>
            <person name="Orr S.E."/>
            <person name="Hunt B.G."/>
            <person name="Goodisman M.A.D."/>
        </authorList>
    </citation>
    <scope>NUCLEOTIDE SEQUENCE [LARGE SCALE GENOMIC DNA]</scope>
    <source>
        <strain evidence="1">233</strain>
        <tissue evidence="1">Head and thorax</tissue>
    </source>
</reference>
<evidence type="ECO:0000313" key="2">
    <source>
        <dbReference type="Proteomes" id="UP001607302"/>
    </source>
</evidence>